<reference evidence="2 3" key="1">
    <citation type="submission" date="2016-10" db="EMBL/GenBank/DDBJ databases">
        <authorList>
            <person name="de Groot N.N."/>
        </authorList>
    </citation>
    <scope>NUCLEOTIDE SEQUENCE [LARGE SCALE GENOMIC DNA]</scope>
    <source>
        <strain evidence="2 3">DSM 21668</strain>
    </source>
</reference>
<dbReference type="PANTHER" id="PTHR43233">
    <property type="entry name" value="FAMILY N-ACETYLTRANSFERASE, PUTATIVE (AFU_ORTHOLOGUE AFUA_6G03350)-RELATED"/>
    <property type="match status" value="1"/>
</dbReference>
<dbReference type="Gene3D" id="3.40.630.30">
    <property type="match status" value="1"/>
</dbReference>
<dbReference type="Pfam" id="PF13673">
    <property type="entry name" value="Acetyltransf_10"/>
    <property type="match status" value="1"/>
</dbReference>
<dbReference type="GO" id="GO:0016747">
    <property type="term" value="F:acyltransferase activity, transferring groups other than amino-acyl groups"/>
    <property type="evidence" value="ECO:0007669"/>
    <property type="project" value="InterPro"/>
</dbReference>
<dbReference type="AlphaFoldDB" id="A0A1G9XMD2"/>
<protein>
    <submittedName>
        <fullName evidence="2">Acetyltransferase (GNAT) domain-containing protein</fullName>
    </submittedName>
</protein>
<dbReference type="SUPFAM" id="SSF55729">
    <property type="entry name" value="Acyl-CoA N-acyltransferases (Nat)"/>
    <property type="match status" value="1"/>
</dbReference>
<dbReference type="STRING" id="563176.SAMN04488090_4681"/>
<dbReference type="InterPro" id="IPR053144">
    <property type="entry name" value="Acetyltransferase_Butenolide"/>
</dbReference>
<feature type="domain" description="N-acetyltransferase" evidence="1">
    <location>
        <begin position="5"/>
        <end position="132"/>
    </location>
</feature>
<keyword evidence="2" id="KW-0808">Transferase</keyword>
<dbReference type="RefSeq" id="WP_093208406.1">
    <property type="nucleotide sequence ID" value="NZ_FNGS01000011.1"/>
</dbReference>
<evidence type="ECO:0000259" key="1">
    <source>
        <dbReference type="PROSITE" id="PS51186"/>
    </source>
</evidence>
<dbReference type="OrthoDB" id="9775804at2"/>
<evidence type="ECO:0000313" key="3">
    <source>
        <dbReference type="Proteomes" id="UP000198901"/>
    </source>
</evidence>
<dbReference type="CDD" id="cd04301">
    <property type="entry name" value="NAT_SF"/>
    <property type="match status" value="1"/>
</dbReference>
<proteinExistence type="predicted"/>
<dbReference type="InterPro" id="IPR000182">
    <property type="entry name" value="GNAT_dom"/>
</dbReference>
<evidence type="ECO:0000313" key="2">
    <source>
        <dbReference type="EMBL" id="SDM97992.1"/>
    </source>
</evidence>
<accession>A0A1G9XMD2</accession>
<gene>
    <name evidence="2" type="ORF">SAMN04488090_4681</name>
</gene>
<sequence length="132" mass="14862">MLVYSTERLLSATDYIDLLNRSTLGERRPVDDIPRIQQMLDHASILVTAWDGDLLVGVSRALSDFSFCTYLSDLAVDEAYQHQGIGRQLVDKTRLAGGPNAMLILLAAPKAVEYYPKIGMKKSEVCYYFDRQ</sequence>
<dbReference type="PROSITE" id="PS51186">
    <property type="entry name" value="GNAT"/>
    <property type="match status" value="1"/>
</dbReference>
<dbReference type="PANTHER" id="PTHR43233:SF1">
    <property type="entry name" value="FAMILY N-ACETYLTRANSFERASE, PUTATIVE (AFU_ORTHOLOGUE AFUA_6G03350)-RELATED"/>
    <property type="match status" value="1"/>
</dbReference>
<dbReference type="EMBL" id="FNGS01000011">
    <property type="protein sequence ID" value="SDM97992.1"/>
    <property type="molecule type" value="Genomic_DNA"/>
</dbReference>
<keyword evidence="3" id="KW-1185">Reference proteome</keyword>
<dbReference type="InterPro" id="IPR016181">
    <property type="entry name" value="Acyl_CoA_acyltransferase"/>
</dbReference>
<name>A0A1G9XMD2_9BACT</name>
<organism evidence="2 3">
    <name type="scientific">Siphonobacter aquaeclarae</name>
    <dbReference type="NCBI Taxonomy" id="563176"/>
    <lineage>
        <taxon>Bacteria</taxon>
        <taxon>Pseudomonadati</taxon>
        <taxon>Bacteroidota</taxon>
        <taxon>Cytophagia</taxon>
        <taxon>Cytophagales</taxon>
        <taxon>Cytophagaceae</taxon>
        <taxon>Siphonobacter</taxon>
    </lineage>
</organism>
<dbReference type="Proteomes" id="UP000198901">
    <property type="component" value="Unassembled WGS sequence"/>
</dbReference>